<dbReference type="Proteomes" id="UP000541444">
    <property type="component" value="Unassembled WGS sequence"/>
</dbReference>
<feature type="non-terminal residue" evidence="1">
    <location>
        <position position="174"/>
    </location>
</feature>
<sequence>MVIVERKLPERTLEHLGLPHHEIPRLLLDIGMNNIYLYLLFHKANLDFVHSSMSSSPEFQAPPKIYYNDTEARKYTSSSHMVHTQVKISFYLDTANKLQTNNQSFSSYKWKFSVRALELLGLPHHGLPRLLLDISNNNIYLYLLLLKANLDFVHWFRSAGWRVIDGAISISAIQ</sequence>
<dbReference type="GO" id="GO:0016435">
    <property type="term" value="F:rRNA (guanine) methyltransferase activity"/>
    <property type="evidence" value="ECO:0007669"/>
    <property type="project" value="InterPro"/>
</dbReference>
<evidence type="ECO:0000313" key="2">
    <source>
        <dbReference type="Proteomes" id="UP000541444"/>
    </source>
</evidence>
<dbReference type="PANTHER" id="PTHR12734:SF0">
    <property type="entry name" value="18S RRNA (GUANINE-N(7))-METHYLTRANSFERASE-RELATED"/>
    <property type="match status" value="1"/>
</dbReference>
<organism evidence="1 2">
    <name type="scientific">Kingdonia uniflora</name>
    <dbReference type="NCBI Taxonomy" id="39325"/>
    <lineage>
        <taxon>Eukaryota</taxon>
        <taxon>Viridiplantae</taxon>
        <taxon>Streptophyta</taxon>
        <taxon>Embryophyta</taxon>
        <taxon>Tracheophyta</taxon>
        <taxon>Spermatophyta</taxon>
        <taxon>Magnoliopsida</taxon>
        <taxon>Ranunculales</taxon>
        <taxon>Circaeasteraceae</taxon>
        <taxon>Kingdonia</taxon>
    </lineage>
</organism>
<evidence type="ECO:0000313" key="1">
    <source>
        <dbReference type="EMBL" id="KAF6162737.1"/>
    </source>
</evidence>
<protein>
    <submittedName>
        <fullName evidence="1">Uncharacterized protein</fullName>
    </submittedName>
</protein>
<dbReference type="OrthoDB" id="1718934at2759"/>
<dbReference type="GO" id="GO:0005730">
    <property type="term" value="C:nucleolus"/>
    <property type="evidence" value="ECO:0007669"/>
    <property type="project" value="TreeGrafter"/>
</dbReference>
<gene>
    <name evidence="1" type="ORF">GIB67_029006</name>
</gene>
<dbReference type="GO" id="GO:0070476">
    <property type="term" value="P:rRNA (guanine-N7)-methylation"/>
    <property type="evidence" value="ECO:0007669"/>
    <property type="project" value="InterPro"/>
</dbReference>
<dbReference type="AlphaFoldDB" id="A0A7J7N6H4"/>
<name>A0A7J7N6H4_9MAGN</name>
<keyword evidence="2" id="KW-1185">Reference proteome</keyword>
<comment type="caution">
    <text evidence="1">The sequence shown here is derived from an EMBL/GenBank/DDBJ whole genome shotgun (WGS) entry which is preliminary data.</text>
</comment>
<dbReference type="PANTHER" id="PTHR12734">
    <property type="entry name" value="METHYLTRANSFERASE-RELATED"/>
    <property type="match status" value="1"/>
</dbReference>
<proteinExistence type="predicted"/>
<dbReference type="InterPro" id="IPR039769">
    <property type="entry name" value="Bud23-like"/>
</dbReference>
<dbReference type="EMBL" id="JACGCM010001011">
    <property type="protein sequence ID" value="KAF6162737.1"/>
    <property type="molecule type" value="Genomic_DNA"/>
</dbReference>
<accession>A0A7J7N6H4</accession>
<reference evidence="1 2" key="1">
    <citation type="journal article" date="2020" name="IScience">
        <title>Genome Sequencing of the Endangered Kingdonia uniflora (Circaeasteraceae, Ranunculales) Reveals Potential Mechanisms of Evolutionary Specialization.</title>
        <authorList>
            <person name="Sun Y."/>
            <person name="Deng T."/>
            <person name="Zhang A."/>
            <person name="Moore M.J."/>
            <person name="Landis J.B."/>
            <person name="Lin N."/>
            <person name="Zhang H."/>
            <person name="Zhang X."/>
            <person name="Huang J."/>
            <person name="Zhang X."/>
            <person name="Sun H."/>
            <person name="Wang H."/>
        </authorList>
    </citation>
    <scope>NUCLEOTIDE SEQUENCE [LARGE SCALE GENOMIC DNA]</scope>
    <source>
        <strain evidence="1">TB1705</strain>
        <tissue evidence="1">Leaf</tissue>
    </source>
</reference>